<dbReference type="PANTHER" id="PTHR14778">
    <property type="entry name" value="KINETOCHORE-ASSOCIATED PROTEIN DSN1 HOMOLOG"/>
    <property type="match status" value="1"/>
</dbReference>
<gene>
    <name evidence="2" type="ORF">H4219_001475</name>
</gene>
<protein>
    <submittedName>
        <fullName evidence="2">Uncharacterized protein</fullName>
    </submittedName>
</protein>
<keyword evidence="3" id="KW-1185">Reference proteome</keyword>
<dbReference type="GO" id="GO:0007059">
    <property type="term" value="P:chromosome segregation"/>
    <property type="evidence" value="ECO:0007669"/>
    <property type="project" value="InterPro"/>
</dbReference>
<evidence type="ECO:0000313" key="2">
    <source>
        <dbReference type="EMBL" id="KAJ1920242.1"/>
    </source>
</evidence>
<evidence type="ECO:0000313" key="3">
    <source>
        <dbReference type="Proteomes" id="UP001150538"/>
    </source>
</evidence>
<feature type="compositionally biased region" description="Polar residues" evidence="1">
    <location>
        <begin position="66"/>
        <end position="76"/>
    </location>
</feature>
<dbReference type="GO" id="GO:0051301">
    <property type="term" value="P:cell division"/>
    <property type="evidence" value="ECO:0007669"/>
    <property type="project" value="InterPro"/>
</dbReference>
<feature type="compositionally biased region" description="Low complexity" evidence="1">
    <location>
        <begin position="86"/>
        <end position="97"/>
    </location>
</feature>
<feature type="compositionally biased region" description="Low complexity" evidence="1">
    <location>
        <begin position="47"/>
        <end position="65"/>
    </location>
</feature>
<feature type="region of interest" description="Disordered" evidence="1">
    <location>
        <begin position="1"/>
        <end position="20"/>
    </location>
</feature>
<comment type="caution">
    <text evidence="2">The sequence shown here is derived from an EMBL/GenBank/DDBJ whole genome shotgun (WGS) entry which is preliminary data.</text>
</comment>
<evidence type="ECO:0000256" key="1">
    <source>
        <dbReference type="SAM" id="MobiDB-lite"/>
    </source>
</evidence>
<accession>A0A9W8A4R3</accession>
<feature type="region of interest" description="Disordered" evidence="1">
    <location>
        <begin position="183"/>
        <end position="244"/>
    </location>
</feature>
<feature type="compositionally biased region" description="Polar residues" evidence="1">
    <location>
        <begin position="1"/>
        <end position="12"/>
    </location>
</feature>
<sequence>MLATQNSVTSLPSFGEQGNDHGFVFKRVVARSISRKRKATDTPSVPNDSTANSTTNNDKQTTTQNILDNPTTSTTKAGPGKPTADNSPASNSSQNNNTGDDGYISSPEVARRSKTRVLSENDGPMILGNNACENKITKNLVFRTPLKSKKSNVATTLLNKNKSSVIKEMHVPLAKVQATPLIKATKRKGTPMASRASKNGRQSVLPGHPLGKNKRQPSVAGSKRRRSTFGIRGKRASSIGSGFSVHPHESVSMSDFYRHISPELPEPVRLRQLLTWCSRRLDLHTLIPGKPVHPIAQSVIDDMQRSLESGKVYLSWYRRTIDHDVIKSNQPQKQQAHPLNVKNTEKRAHLLKHIAELKQEYAKWKALLSKAGNDHVRSIDTLPNEVKKTNLNIALPDDYKIPLSAELRNKCLESVDFDTKSALEKATQIQKSGDEVCAELVKDTEVWIDTIGYQVHKDIQEQKKSLLLVKQVSRELSTAYERRSLKAATSMQTRSDVIKSDAHDLLRAFATAKSKPISKTFP</sequence>
<dbReference type="PANTHER" id="PTHR14778:SF2">
    <property type="entry name" value="KINETOCHORE-ASSOCIATED PROTEIN DSN1 HOMOLOG"/>
    <property type="match status" value="1"/>
</dbReference>
<dbReference type="Proteomes" id="UP001150538">
    <property type="component" value="Unassembled WGS sequence"/>
</dbReference>
<feature type="compositionally biased region" description="Basic residues" evidence="1">
    <location>
        <begin position="222"/>
        <end position="235"/>
    </location>
</feature>
<dbReference type="GO" id="GO:0000444">
    <property type="term" value="C:MIS12/MIND type complex"/>
    <property type="evidence" value="ECO:0007669"/>
    <property type="project" value="InterPro"/>
</dbReference>
<dbReference type="InterPro" id="IPR013218">
    <property type="entry name" value="Dsn1/Mis13"/>
</dbReference>
<dbReference type="EMBL" id="JANBPU010000016">
    <property type="protein sequence ID" value="KAJ1920242.1"/>
    <property type="molecule type" value="Genomic_DNA"/>
</dbReference>
<dbReference type="Pfam" id="PF08202">
    <property type="entry name" value="MIS13"/>
    <property type="match status" value="1"/>
</dbReference>
<dbReference type="OrthoDB" id="10249039at2759"/>
<feature type="region of interest" description="Disordered" evidence="1">
    <location>
        <begin position="34"/>
        <end position="111"/>
    </location>
</feature>
<organism evidence="2 3">
    <name type="scientific">Mycoemilia scoparia</name>
    <dbReference type="NCBI Taxonomy" id="417184"/>
    <lineage>
        <taxon>Eukaryota</taxon>
        <taxon>Fungi</taxon>
        <taxon>Fungi incertae sedis</taxon>
        <taxon>Zoopagomycota</taxon>
        <taxon>Kickxellomycotina</taxon>
        <taxon>Kickxellomycetes</taxon>
        <taxon>Kickxellales</taxon>
        <taxon>Kickxellaceae</taxon>
        <taxon>Mycoemilia</taxon>
    </lineage>
</organism>
<proteinExistence type="predicted"/>
<reference evidence="2" key="1">
    <citation type="submission" date="2022-07" db="EMBL/GenBank/DDBJ databases">
        <title>Phylogenomic reconstructions and comparative analyses of Kickxellomycotina fungi.</title>
        <authorList>
            <person name="Reynolds N.K."/>
            <person name="Stajich J.E."/>
            <person name="Barry K."/>
            <person name="Grigoriev I.V."/>
            <person name="Crous P."/>
            <person name="Smith M.E."/>
        </authorList>
    </citation>
    <scope>NUCLEOTIDE SEQUENCE</scope>
    <source>
        <strain evidence="2">NBRC 100468</strain>
    </source>
</reference>
<dbReference type="AlphaFoldDB" id="A0A9W8A4R3"/>
<name>A0A9W8A4R3_9FUNG</name>